<organism evidence="1 2">
    <name type="scientific">Dentiscutata erythropus</name>
    <dbReference type="NCBI Taxonomy" id="1348616"/>
    <lineage>
        <taxon>Eukaryota</taxon>
        <taxon>Fungi</taxon>
        <taxon>Fungi incertae sedis</taxon>
        <taxon>Mucoromycota</taxon>
        <taxon>Glomeromycotina</taxon>
        <taxon>Glomeromycetes</taxon>
        <taxon>Diversisporales</taxon>
        <taxon>Gigasporaceae</taxon>
        <taxon>Dentiscutata</taxon>
    </lineage>
</organism>
<accession>A0A9N8WU81</accession>
<reference evidence="1" key="1">
    <citation type="submission" date="2021-06" db="EMBL/GenBank/DDBJ databases">
        <authorList>
            <person name="Kallberg Y."/>
            <person name="Tangrot J."/>
            <person name="Rosling A."/>
        </authorList>
    </citation>
    <scope>NUCLEOTIDE SEQUENCE</scope>
    <source>
        <strain evidence="1">MA453B</strain>
    </source>
</reference>
<dbReference type="Proteomes" id="UP000789405">
    <property type="component" value="Unassembled WGS sequence"/>
</dbReference>
<proteinExistence type="predicted"/>
<dbReference type="SUPFAM" id="SSF52047">
    <property type="entry name" value="RNI-like"/>
    <property type="match status" value="1"/>
</dbReference>
<dbReference type="EMBL" id="CAJVPY010000854">
    <property type="protein sequence ID" value="CAG8495484.1"/>
    <property type="molecule type" value="Genomic_DNA"/>
</dbReference>
<name>A0A9N8WU81_9GLOM</name>
<dbReference type="AlphaFoldDB" id="A0A9N8WU81"/>
<dbReference type="Gene3D" id="3.80.10.10">
    <property type="entry name" value="Ribonuclease Inhibitor"/>
    <property type="match status" value="1"/>
</dbReference>
<gene>
    <name evidence="1" type="ORF">DERYTH_LOCUS2630</name>
</gene>
<keyword evidence="2" id="KW-1185">Reference proteome</keyword>
<evidence type="ECO:0000313" key="1">
    <source>
        <dbReference type="EMBL" id="CAG8495484.1"/>
    </source>
</evidence>
<comment type="caution">
    <text evidence="1">The sequence shown here is derived from an EMBL/GenBank/DDBJ whole genome shotgun (WGS) entry which is preliminary data.</text>
</comment>
<dbReference type="InterPro" id="IPR032675">
    <property type="entry name" value="LRR_dom_sf"/>
</dbReference>
<evidence type="ECO:0000313" key="2">
    <source>
        <dbReference type="Proteomes" id="UP000789405"/>
    </source>
</evidence>
<protein>
    <submittedName>
        <fullName evidence="1">1156_t:CDS:1</fullName>
    </submittedName>
</protein>
<dbReference type="OrthoDB" id="120976at2759"/>
<sequence>MHNQILFNTALLSFNHSSNKFGDEGIKVFVKALHKNSTMQFNCINGGKALAKLLQKHEFDHLGSLF</sequence>